<reference evidence="7 8" key="1">
    <citation type="submission" date="2019-03" db="EMBL/GenBank/DDBJ databases">
        <title>Whole genome sequence of a novel Rubrobacter taiwanensis strain, isolated from Yellowstone National Park.</title>
        <authorList>
            <person name="Freed S."/>
            <person name="Ramaley R.F."/>
            <person name="Kyndt J.A."/>
        </authorList>
    </citation>
    <scope>NUCLEOTIDE SEQUENCE [LARGE SCALE GENOMIC DNA]</scope>
    <source>
        <strain evidence="7 8">Yellowstone</strain>
    </source>
</reference>
<keyword evidence="8" id="KW-1185">Reference proteome</keyword>
<comment type="similarity">
    <text evidence="2 6">Belongs to the FPP/GGPP synthase family.</text>
</comment>
<dbReference type="OrthoDB" id="4497239at2"/>
<gene>
    <name evidence="7" type="ORF">E0L93_00905</name>
</gene>
<comment type="caution">
    <text evidence="7">The sequence shown here is derived from an EMBL/GenBank/DDBJ whole genome shotgun (WGS) entry which is preliminary data.</text>
</comment>
<keyword evidence="3 6" id="KW-0808">Transferase</keyword>
<protein>
    <submittedName>
        <fullName evidence="7">Polyprenyl synthetase family protein</fullName>
    </submittedName>
</protein>
<evidence type="ECO:0000313" key="8">
    <source>
        <dbReference type="Proteomes" id="UP000295244"/>
    </source>
</evidence>
<keyword evidence="5" id="KW-0460">Magnesium</keyword>
<evidence type="ECO:0000256" key="4">
    <source>
        <dbReference type="ARBA" id="ARBA00022723"/>
    </source>
</evidence>
<comment type="cofactor">
    <cofactor evidence="1">
        <name>Mg(2+)</name>
        <dbReference type="ChEBI" id="CHEBI:18420"/>
    </cofactor>
</comment>
<dbReference type="Proteomes" id="UP000295244">
    <property type="component" value="Unassembled WGS sequence"/>
</dbReference>
<dbReference type="SUPFAM" id="SSF48576">
    <property type="entry name" value="Terpenoid synthases"/>
    <property type="match status" value="1"/>
</dbReference>
<organism evidence="7 8">
    <name type="scientific">Rubrobacter taiwanensis</name>
    <dbReference type="NCBI Taxonomy" id="185139"/>
    <lineage>
        <taxon>Bacteria</taxon>
        <taxon>Bacillati</taxon>
        <taxon>Actinomycetota</taxon>
        <taxon>Rubrobacteria</taxon>
        <taxon>Rubrobacterales</taxon>
        <taxon>Rubrobacteraceae</taxon>
        <taxon>Rubrobacter</taxon>
    </lineage>
</organism>
<evidence type="ECO:0000256" key="6">
    <source>
        <dbReference type="RuleBase" id="RU004466"/>
    </source>
</evidence>
<evidence type="ECO:0000256" key="5">
    <source>
        <dbReference type="ARBA" id="ARBA00022842"/>
    </source>
</evidence>
<dbReference type="Gene3D" id="1.10.600.10">
    <property type="entry name" value="Farnesyl Diphosphate Synthase"/>
    <property type="match status" value="1"/>
</dbReference>
<dbReference type="PANTHER" id="PTHR12001">
    <property type="entry name" value="GERANYLGERANYL PYROPHOSPHATE SYNTHASE"/>
    <property type="match status" value="1"/>
</dbReference>
<dbReference type="Pfam" id="PF00348">
    <property type="entry name" value="polyprenyl_synt"/>
    <property type="match status" value="1"/>
</dbReference>
<name>A0A4R1BS44_9ACTN</name>
<dbReference type="PANTHER" id="PTHR12001:SF69">
    <property type="entry name" value="ALL TRANS-POLYPRENYL-DIPHOSPHATE SYNTHASE PDSS1"/>
    <property type="match status" value="1"/>
</dbReference>
<evidence type="ECO:0000313" key="7">
    <source>
        <dbReference type="EMBL" id="TCJ20604.1"/>
    </source>
</evidence>
<dbReference type="SFLD" id="SFLDS00005">
    <property type="entry name" value="Isoprenoid_Synthase_Type_I"/>
    <property type="match status" value="1"/>
</dbReference>
<evidence type="ECO:0000256" key="3">
    <source>
        <dbReference type="ARBA" id="ARBA00022679"/>
    </source>
</evidence>
<dbReference type="InterPro" id="IPR033749">
    <property type="entry name" value="Polyprenyl_synt_CS"/>
</dbReference>
<dbReference type="InterPro" id="IPR008949">
    <property type="entry name" value="Isoprenoid_synthase_dom_sf"/>
</dbReference>
<evidence type="ECO:0000256" key="2">
    <source>
        <dbReference type="ARBA" id="ARBA00006706"/>
    </source>
</evidence>
<sequence>MDYKALDGRGLPAASSRSTMLRNVLSLHPALSNGTAETIGGVEARLLEVSRRAPDRLREPVFEALSAGGKRLRPLLVVLSARMGVPEESVLVRAAAAVEVLHTATLIHDDIVDRAASRRGRPTTVAGYGRETAVAVGDFLFAEAFGELAAVGDPRLVRVMAEAAAELASGELKQFRASGELLDVDAYMEHIRMKTAGLFRAACVAGGTLGGLSLRQVDSLATYGQSLGVAFQMTDDVIDLVGKPGRMGKDVGSDLAEGTVTLPIIFALQEGDGEAIRRVLLDPDPAPEDLAAAIAAVRATSAIERTESRARDEVESAISGLTELPDTPERRILEAIASKVVGRDA</sequence>
<dbReference type="GO" id="GO:0008299">
    <property type="term" value="P:isoprenoid biosynthetic process"/>
    <property type="evidence" value="ECO:0007669"/>
    <property type="project" value="InterPro"/>
</dbReference>
<dbReference type="GO" id="GO:0046872">
    <property type="term" value="F:metal ion binding"/>
    <property type="evidence" value="ECO:0007669"/>
    <property type="project" value="UniProtKB-KW"/>
</dbReference>
<dbReference type="AlphaFoldDB" id="A0A4R1BS44"/>
<dbReference type="PROSITE" id="PS00723">
    <property type="entry name" value="POLYPRENYL_SYNTHASE_1"/>
    <property type="match status" value="1"/>
</dbReference>
<dbReference type="CDD" id="cd00685">
    <property type="entry name" value="Trans_IPPS_HT"/>
    <property type="match status" value="1"/>
</dbReference>
<dbReference type="GO" id="GO:0004659">
    <property type="term" value="F:prenyltransferase activity"/>
    <property type="evidence" value="ECO:0007669"/>
    <property type="project" value="InterPro"/>
</dbReference>
<accession>A0A4R1BS44</accession>
<dbReference type="InterPro" id="IPR000092">
    <property type="entry name" value="Polyprenyl_synt"/>
</dbReference>
<dbReference type="PROSITE" id="PS00444">
    <property type="entry name" value="POLYPRENYL_SYNTHASE_2"/>
    <property type="match status" value="1"/>
</dbReference>
<dbReference type="EMBL" id="SKBU01000002">
    <property type="protein sequence ID" value="TCJ20604.1"/>
    <property type="molecule type" value="Genomic_DNA"/>
</dbReference>
<proteinExistence type="inferred from homology"/>
<evidence type="ECO:0000256" key="1">
    <source>
        <dbReference type="ARBA" id="ARBA00001946"/>
    </source>
</evidence>
<keyword evidence="4" id="KW-0479">Metal-binding</keyword>